<dbReference type="AlphaFoldDB" id="A0A1T3NIK8"/>
<reference evidence="1 3" key="1">
    <citation type="submission" date="2017-03" db="EMBL/GenBank/DDBJ databases">
        <title>Draft genome sequence of Streptomyces scabrisporus NF3, endophyte isolated from Amphipterygium adstringens.</title>
        <authorList>
            <person name="Vazquez M."/>
            <person name="Ceapa C.D."/>
            <person name="Rodriguez Luna D."/>
            <person name="Sanchez Esquivel S."/>
        </authorList>
    </citation>
    <scope>NUCLEOTIDE SEQUENCE [LARGE SCALE GENOMIC DNA]</scope>
    <source>
        <strain evidence="1 3">NF3</strain>
    </source>
</reference>
<organism evidence="1 3">
    <name type="scientific">Embleya scabrispora</name>
    <dbReference type="NCBI Taxonomy" id="159449"/>
    <lineage>
        <taxon>Bacteria</taxon>
        <taxon>Bacillati</taxon>
        <taxon>Actinomycetota</taxon>
        <taxon>Actinomycetes</taxon>
        <taxon>Kitasatosporales</taxon>
        <taxon>Streptomycetaceae</taxon>
        <taxon>Embleya</taxon>
    </lineage>
</organism>
<dbReference type="EMBL" id="MWQN01000005">
    <property type="protein sequence ID" value="OPC76882.1"/>
    <property type="molecule type" value="Genomic_DNA"/>
</dbReference>
<dbReference type="EMBL" id="MWQN01000005">
    <property type="protein sequence ID" value="OPC76633.1"/>
    <property type="molecule type" value="Genomic_DNA"/>
</dbReference>
<dbReference type="Proteomes" id="UP000190037">
    <property type="component" value="Unassembled WGS sequence"/>
</dbReference>
<accession>A0A1T3NIK8</accession>
<name>A0A1T3NIK8_9ACTN</name>
<gene>
    <name evidence="1" type="ORF">B4N89_44895</name>
    <name evidence="2" type="ORF">B4N89_46275</name>
</gene>
<evidence type="ECO:0000313" key="1">
    <source>
        <dbReference type="EMBL" id="OPC76633.1"/>
    </source>
</evidence>
<comment type="caution">
    <text evidence="1">The sequence shown here is derived from an EMBL/GenBank/DDBJ whole genome shotgun (WGS) entry which is preliminary data.</text>
</comment>
<keyword evidence="3" id="KW-1185">Reference proteome</keyword>
<evidence type="ECO:0000313" key="3">
    <source>
        <dbReference type="Proteomes" id="UP000190037"/>
    </source>
</evidence>
<protein>
    <submittedName>
        <fullName evidence="1">Uncharacterized protein</fullName>
    </submittedName>
</protein>
<proteinExistence type="predicted"/>
<sequence length="130" mass="14473">MAHLLTLSVADACPVGVRDERGFPDLSRLAPKPSAPRWLRARSALADMRRWSLPSVGDARTVARLLKRGEEARGFLSDAFVTLDLDPYSDIGEELLRRRFFVRREDWVLIRSTVGLCLNALDAIADLPAG</sequence>
<dbReference type="RefSeq" id="WP_078982478.1">
    <property type="nucleotide sequence ID" value="NZ_MWQN01000005.1"/>
</dbReference>
<evidence type="ECO:0000313" key="2">
    <source>
        <dbReference type="EMBL" id="OPC76882.1"/>
    </source>
</evidence>